<comment type="caution">
    <text evidence="5">The sequence shown here is derived from an EMBL/GenBank/DDBJ whole genome shotgun (WGS) entry which is preliminary data.</text>
</comment>
<dbReference type="SUPFAM" id="SSF52058">
    <property type="entry name" value="L domain-like"/>
    <property type="match status" value="1"/>
</dbReference>
<protein>
    <recommendedName>
        <fullName evidence="4">Disease resistance R13L4/SHOC-2-like LRR domain-containing protein</fullName>
    </recommendedName>
</protein>
<dbReference type="InterPro" id="IPR001611">
    <property type="entry name" value="Leu-rich_rpt"/>
</dbReference>
<dbReference type="EMBL" id="JAEPRA010000011">
    <property type="protein sequence ID" value="KAG2178644.1"/>
    <property type="molecule type" value="Genomic_DNA"/>
</dbReference>
<dbReference type="Gene3D" id="3.80.10.10">
    <property type="entry name" value="Ribonuclease Inhibitor"/>
    <property type="match status" value="1"/>
</dbReference>
<dbReference type="PANTHER" id="PTHR48051">
    <property type="match status" value="1"/>
</dbReference>
<reference evidence="5" key="1">
    <citation type="submission" date="2020-12" db="EMBL/GenBank/DDBJ databases">
        <title>Metabolic potential, ecology and presence of endohyphal bacteria is reflected in genomic diversity of Mucoromycotina.</title>
        <authorList>
            <person name="Muszewska A."/>
            <person name="Okrasinska A."/>
            <person name="Steczkiewicz K."/>
            <person name="Drgas O."/>
            <person name="Orlowska M."/>
            <person name="Perlinska-Lenart U."/>
            <person name="Aleksandrzak-Piekarczyk T."/>
            <person name="Szatraj K."/>
            <person name="Zielenkiewicz U."/>
            <person name="Pilsyk S."/>
            <person name="Malc E."/>
            <person name="Mieczkowski P."/>
            <person name="Kruszewska J.S."/>
            <person name="Biernat P."/>
            <person name="Pawlowska J."/>
        </authorList>
    </citation>
    <scope>NUCLEOTIDE SEQUENCE</scope>
    <source>
        <strain evidence="5">WA0000051536</strain>
    </source>
</reference>
<dbReference type="InterPro" id="IPR055414">
    <property type="entry name" value="LRR_R13L4/SHOC2-like"/>
</dbReference>
<keyword evidence="1" id="KW-0433">Leucine-rich repeat</keyword>
<feature type="domain" description="Disease resistance R13L4/SHOC-2-like LRR" evidence="4">
    <location>
        <begin position="204"/>
        <end position="264"/>
    </location>
</feature>
<keyword evidence="6" id="KW-1185">Reference proteome</keyword>
<evidence type="ECO:0000256" key="2">
    <source>
        <dbReference type="ARBA" id="ARBA00022737"/>
    </source>
</evidence>
<sequence>MSFLARFVRQAPHADGKSEGFAFANLSGNEPSHVQKTTASQRPDRLRESPEHYQLYNNNHQPHKVDKANHRKSLVRRSDSGYQSICEDISSKQYDTLIQELQYIDETYYPSLSLWDQEATDDANTLDTDTMNEQQDIDDLQKKFGWTKVSFRDVEIELSRYGAIQRIGAADRSIVRLSPNISSLWPALTQIQLSNNLLEKLPASLACLRNLTHLELAGNRLTELPDNIGRLTRLTVLNVSNNRITHLPDSVGSLRKLTVLLLNDNQLSNLPKSLGDLKLLTTLDISRNPVRIVPAELARLQYLRYIRVDGCPMIMEYAPETRHDPPSLLELAARTIVRNDIKVPNHVRDDIKEYVLSANKCTHCGGPFFSSYVHRVKLVEKAEQTMVPMGYDLCSAHWNDDKGRIIAMFASTPATSKKPAHVLRAEKAIRSEQEFDLRSPRNGTQPRRRNTTSHRRPPTTLLTSPTPASPIPSSLMSDITDVPERTASPASMISNSASISISSLARKMYTSSPSSMSQMDTVLSASSSGSSTPEIAPATLPTRWRTQKVRNRSNTGFLSLSKLQRATSFSSIPSSQGIAI</sequence>
<dbReference type="InterPro" id="IPR050216">
    <property type="entry name" value="LRR_domain-containing"/>
</dbReference>
<dbReference type="InterPro" id="IPR003591">
    <property type="entry name" value="Leu-rich_rpt_typical-subtyp"/>
</dbReference>
<feature type="compositionally biased region" description="Basic and acidic residues" evidence="3">
    <location>
        <begin position="429"/>
        <end position="439"/>
    </location>
</feature>
<evidence type="ECO:0000313" key="6">
    <source>
        <dbReference type="Proteomes" id="UP000612746"/>
    </source>
</evidence>
<dbReference type="GO" id="GO:0005737">
    <property type="term" value="C:cytoplasm"/>
    <property type="evidence" value="ECO:0007669"/>
    <property type="project" value="TreeGrafter"/>
</dbReference>
<keyword evidence="2" id="KW-0677">Repeat</keyword>
<dbReference type="SMART" id="SM00369">
    <property type="entry name" value="LRR_TYP"/>
    <property type="match status" value="5"/>
</dbReference>
<evidence type="ECO:0000313" key="5">
    <source>
        <dbReference type="EMBL" id="KAG2178644.1"/>
    </source>
</evidence>
<feature type="region of interest" description="Disordered" evidence="3">
    <location>
        <begin position="523"/>
        <end position="544"/>
    </location>
</feature>
<gene>
    <name evidence="5" type="ORF">INT44_001797</name>
</gene>
<dbReference type="Proteomes" id="UP000612746">
    <property type="component" value="Unassembled WGS sequence"/>
</dbReference>
<dbReference type="Pfam" id="PF23598">
    <property type="entry name" value="LRR_14"/>
    <property type="match status" value="1"/>
</dbReference>
<evidence type="ECO:0000259" key="4">
    <source>
        <dbReference type="Pfam" id="PF23598"/>
    </source>
</evidence>
<evidence type="ECO:0000256" key="1">
    <source>
        <dbReference type="ARBA" id="ARBA00022614"/>
    </source>
</evidence>
<feature type="compositionally biased region" description="Polar residues" evidence="3">
    <location>
        <begin position="26"/>
        <end position="41"/>
    </location>
</feature>
<feature type="compositionally biased region" description="Basic residues" evidence="3">
    <location>
        <begin position="446"/>
        <end position="457"/>
    </location>
</feature>
<feature type="region of interest" description="Disordered" evidence="3">
    <location>
        <begin position="26"/>
        <end position="46"/>
    </location>
</feature>
<dbReference type="AlphaFoldDB" id="A0A8H7UGR9"/>
<dbReference type="PANTHER" id="PTHR48051:SF1">
    <property type="entry name" value="RAS SUPPRESSOR PROTEIN 1"/>
    <property type="match status" value="1"/>
</dbReference>
<feature type="region of interest" description="Disordered" evidence="3">
    <location>
        <begin position="429"/>
        <end position="474"/>
    </location>
</feature>
<name>A0A8H7UGR9_9FUNG</name>
<proteinExistence type="predicted"/>
<dbReference type="OrthoDB" id="660555at2759"/>
<dbReference type="SMART" id="SM00364">
    <property type="entry name" value="LRR_BAC"/>
    <property type="match status" value="4"/>
</dbReference>
<feature type="compositionally biased region" description="Low complexity" evidence="3">
    <location>
        <begin position="458"/>
        <end position="474"/>
    </location>
</feature>
<accession>A0A8H7UGR9</accession>
<dbReference type="PROSITE" id="PS51450">
    <property type="entry name" value="LRR"/>
    <property type="match status" value="3"/>
</dbReference>
<dbReference type="InterPro" id="IPR032675">
    <property type="entry name" value="LRR_dom_sf"/>
</dbReference>
<organism evidence="5 6">
    <name type="scientific">Umbelopsis vinacea</name>
    <dbReference type="NCBI Taxonomy" id="44442"/>
    <lineage>
        <taxon>Eukaryota</taxon>
        <taxon>Fungi</taxon>
        <taxon>Fungi incertae sedis</taxon>
        <taxon>Mucoromycota</taxon>
        <taxon>Mucoromycotina</taxon>
        <taxon>Umbelopsidomycetes</taxon>
        <taxon>Umbelopsidales</taxon>
        <taxon>Umbelopsidaceae</taxon>
        <taxon>Umbelopsis</taxon>
    </lineage>
</organism>
<evidence type="ECO:0000256" key="3">
    <source>
        <dbReference type="SAM" id="MobiDB-lite"/>
    </source>
</evidence>